<dbReference type="Pfam" id="PF10545">
    <property type="entry name" value="MADF_DNA_bdg"/>
    <property type="match status" value="1"/>
</dbReference>
<feature type="domain" description="MADF" evidence="3">
    <location>
        <begin position="122"/>
        <end position="221"/>
    </location>
</feature>
<feature type="region of interest" description="Disordered" evidence="1">
    <location>
        <begin position="219"/>
        <end position="264"/>
    </location>
</feature>
<accession>A0A835G9W4</accession>
<reference evidence="4" key="1">
    <citation type="submission" date="2020-08" db="EMBL/GenBank/DDBJ databases">
        <title>Spodoptera exigua strain:BAW_Kor-Di-RS1 Genome sequencing and assembly.</title>
        <authorList>
            <person name="Kim J."/>
            <person name="Nam H.Y."/>
            <person name="Kwon M."/>
            <person name="Choi J.H."/>
            <person name="Cho S.R."/>
            <person name="Kim G.-H."/>
        </authorList>
    </citation>
    <scope>NUCLEOTIDE SEQUENCE</scope>
    <source>
        <strain evidence="4">BAW_Kor-Di-RS1</strain>
        <tissue evidence="4">Whole-body</tissue>
    </source>
</reference>
<organism evidence="4 5">
    <name type="scientific">Spodoptera exigua</name>
    <name type="common">Beet armyworm</name>
    <name type="synonym">Noctua fulgens</name>
    <dbReference type="NCBI Taxonomy" id="7107"/>
    <lineage>
        <taxon>Eukaryota</taxon>
        <taxon>Metazoa</taxon>
        <taxon>Ecdysozoa</taxon>
        <taxon>Arthropoda</taxon>
        <taxon>Hexapoda</taxon>
        <taxon>Insecta</taxon>
        <taxon>Pterygota</taxon>
        <taxon>Neoptera</taxon>
        <taxon>Endopterygota</taxon>
        <taxon>Lepidoptera</taxon>
        <taxon>Glossata</taxon>
        <taxon>Ditrysia</taxon>
        <taxon>Noctuoidea</taxon>
        <taxon>Noctuidae</taxon>
        <taxon>Amphipyrinae</taxon>
        <taxon>Spodoptera</taxon>
    </lineage>
</organism>
<sequence length="395" mass="45854">MSTWGIVGIQLDARFLDTLYIMEDCPKTLNIEKFNDYLVSAWLDNEYYRGKWDFWGDIYRTNNPVEGSNAKLNRTYSGKLNLISFLNVIKNDAVLSLARQGKPRRADDIAHDKYISDSVTAMLNGTISLGHCLEKISPFDKTAKTAAWREICIILKEDFEEMDQKDRQLFGSSVMKRWTQLRDTWRKSLDENKETKKSGSGTKSKPYKYNQEMSFLKPIIKPGETYDNNPNTRDEAQRENADQQENQKEKHLESSSKKKRMDSGSVLDDKMMKLVDHQLNTIGSDDRNMNFFNLRHTSMVQHGKKYSKRPAFAVAGNIVGSCKFIDNINSALCRVVKRYNRRLSLVSAFWIHLIIMIIFHVRITSNFRSLADMICFVVTARKKVFIVRRSIIFFQ</sequence>
<dbReference type="EMBL" id="JACKWZ010000279">
    <property type="protein sequence ID" value="KAF9410077.1"/>
    <property type="molecule type" value="Genomic_DNA"/>
</dbReference>
<evidence type="ECO:0000313" key="5">
    <source>
        <dbReference type="Proteomes" id="UP000648187"/>
    </source>
</evidence>
<dbReference type="PROSITE" id="PS51029">
    <property type="entry name" value="MADF"/>
    <property type="match status" value="1"/>
</dbReference>
<evidence type="ECO:0000259" key="3">
    <source>
        <dbReference type="PROSITE" id="PS51029"/>
    </source>
</evidence>
<keyword evidence="2" id="KW-0812">Transmembrane</keyword>
<evidence type="ECO:0000313" key="4">
    <source>
        <dbReference type="EMBL" id="KAF9410077.1"/>
    </source>
</evidence>
<evidence type="ECO:0000256" key="1">
    <source>
        <dbReference type="SAM" id="MobiDB-lite"/>
    </source>
</evidence>
<keyword evidence="2" id="KW-1133">Transmembrane helix</keyword>
<name>A0A835G9W4_SPOEX</name>
<proteinExistence type="predicted"/>
<gene>
    <name evidence="4" type="ORF">HW555_010739</name>
</gene>
<feature type="transmembrane region" description="Helical" evidence="2">
    <location>
        <begin position="343"/>
        <end position="363"/>
    </location>
</feature>
<evidence type="ECO:0000256" key="2">
    <source>
        <dbReference type="SAM" id="Phobius"/>
    </source>
</evidence>
<dbReference type="Proteomes" id="UP000648187">
    <property type="component" value="Unassembled WGS sequence"/>
</dbReference>
<dbReference type="InterPro" id="IPR006578">
    <property type="entry name" value="MADF-dom"/>
</dbReference>
<dbReference type="AlphaFoldDB" id="A0A835G9W4"/>
<feature type="compositionally biased region" description="Basic and acidic residues" evidence="1">
    <location>
        <begin position="232"/>
        <end position="256"/>
    </location>
</feature>
<comment type="caution">
    <text evidence="4">The sequence shown here is derived from an EMBL/GenBank/DDBJ whole genome shotgun (WGS) entry which is preliminary data.</text>
</comment>
<protein>
    <recommendedName>
        <fullName evidence="3">MADF domain-containing protein</fullName>
    </recommendedName>
</protein>
<keyword evidence="2" id="KW-0472">Membrane</keyword>
<feature type="region of interest" description="Disordered" evidence="1">
    <location>
        <begin position="189"/>
        <end position="208"/>
    </location>
</feature>
<keyword evidence="5" id="KW-1185">Reference proteome</keyword>